<feature type="region of interest" description="Disordered" evidence="1">
    <location>
        <begin position="383"/>
        <end position="425"/>
    </location>
</feature>
<feature type="region of interest" description="Disordered" evidence="1">
    <location>
        <begin position="780"/>
        <end position="845"/>
    </location>
</feature>
<dbReference type="GeneTree" id="ENSGT00390000007310"/>
<dbReference type="Pfam" id="PF26399">
    <property type="entry name" value="PRM_STIL"/>
    <property type="match status" value="1"/>
</dbReference>
<feature type="compositionally biased region" description="Low complexity" evidence="1">
    <location>
        <begin position="463"/>
        <end position="473"/>
    </location>
</feature>
<dbReference type="Ensembl" id="ENSFHET00000013157.1">
    <property type="protein sequence ID" value="ENSFHEP00000022339.1"/>
    <property type="gene ID" value="ENSFHEG00000002619.1"/>
</dbReference>
<feature type="compositionally biased region" description="Polar residues" evidence="1">
    <location>
        <begin position="829"/>
        <end position="839"/>
    </location>
</feature>
<dbReference type="GO" id="GO:0007224">
    <property type="term" value="P:smoothened signaling pathway"/>
    <property type="evidence" value="ECO:0007669"/>
    <property type="project" value="TreeGrafter"/>
</dbReference>
<feature type="compositionally biased region" description="Pro residues" evidence="1">
    <location>
        <begin position="578"/>
        <end position="595"/>
    </location>
</feature>
<evidence type="ECO:0000256" key="1">
    <source>
        <dbReference type="SAM" id="MobiDB-lite"/>
    </source>
</evidence>
<dbReference type="InterPro" id="IPR026123">
    <property type="entry name" value="STIL"/>
</dbReference>
<reference evidence="4" key="2">
    <citation type="submission" date="2025-09" db="UniProtKB">
        <authorList>
            <consortium name="Ensembl"/>
        </authorList>
    </citation>
    <scope>IDENTIFICATION</scope>
</reference>
<feature type="compositionally biased region" description="Pro residues" evidence="1">
    <location>
        <begin position="670"/>
        <end position="710"/>
    </location>
</feature>
<dbReference type="InterPro" id="IPR057731">
    <property type="entry name" value="STIL_N"/>
</dbReference>
<feature type="region of interest" description="Disordered" evidence="1">
    <location>
        <begin position="525"/>
        <end position="720"/>
    </location>
</feature>
<accession>A0A3Q2Q7S4</accession>
<feature type="domain" description="STIL N-terminal" evidence="2">
    <location>
        <begin position="45"/>
        <end position="385"/>
    </location>
</feature>
<dbReference type="PANTHER" id="PTHR15128:SF0">
    <property type="entry name" value="SCL-INTERRUPTING LOCUS PROTEIN"/>
    <property type="match status" value="1"/>
</dbReference>
<dbReference type="GO" id="GO:0031023">
    <property type="term" value="P:microtubule organizing center organization"/>
    <property type="evidence" value="ECO:0007669"/>
    <property type="project" value="TreeGrafter"/>
</dbReference>
<dbReference type="Pfam" id="PF25775">
    <property type="entry name" value="CC_STIL"/>
    <property type="match status" value="1"/>
</dbReference>
<dbReference type="AlphaFoldDB" id="A0A3Q2Q7S4"/>
<feature type="compositionally biased region" description="Low complexity" evidence="1">
    <location>
        <begin position="610"/>
        <end position="619"/>
    </location>
</feature>
<keyword evidence="5" id="KW-1185">Reference proteome</keyword>
<feature type="domain" description="STIL coiled coil region" evidence="3">
    <location>
        <begin position="727"/>
        <end position="755"/>
    </location>
</feature>
<dbReference type="Pfam" id="PF15253">
    <property type="entry name" value="STIL_N"/>
    <property type="match status" value="1"/>
</dbReference>
<dbReference type="InterPro" id="IPR057655">
    <property type="entry name" value="STIL_CC"/>
</dbReference>
<dbReference type="GO" id="GO:0071539">
    <property type="term" value="P:protein localization to centrosome"/>
    <property type="evidence" value="ECO:0007669"/>
    <property type="project" value="TreeGrafter"/>
</dbReference>
<feature type="compositionally biased region" description="Pro residues" evidence="1">
    <location>
        <begin position="411"/>
        <end position="421"/>
    </location>
</feature>
<dbReference type="Proteomes" id="UP000265000">
    <property type="component" value="Unplaced"/>
</dbReference>
<feature type="compositionally biased region" description="Pro residues" evidence="1">
    <location>
        <begin position="655"/>
        <end position="664"/>
    </location>
</feature>
<dbReference type="GO" id="GO:0007052">
    <property type="term" value="P:mitotic spindle organization"/>
    <property type="evidence" value="ECO:0007669"/>
    <property type="project" value="TreeGrafter"/>
</dbReference>
<evidence type="ECO:0000313" key="5">
    <source>
        <dbReference type="Proteomes" id="UP000265000"/>
    </source>
</evidence>
<organism evidence="4 5">
    <name type="scientific">Fundulus heteroclitus</name>
    <name type="common">Killifish</name>
    <name type="synonym">Mummichog</name>
    <dbReference type="NCBI Taxonomy" id="8078"/>
    <lineage>
        <taxon>Eukaryota</taxon>
        <taxon>Metazoa</taxon>
        <taxon>Chordata</taxon>
        <taxon>Craniata</taxon>
        <taxon>Vertebrata</taxon>
        <taxon>Euteleostomi</taxon>
        <taxon>Actinopterygii</taxon>
        <taxon>Neopterygii</taxon>
        <taxon>Teleostei</taxon>
        <taxon>Neoteleostei</taxon>
        <taxon>Acanthomorphata</taxon>
        <taxon>Ovalentaria</taxon>
        <taxon>Atherinomorphae</taxon>
        <taxon>Cyprinodontiformes</taxon>
        <taxon>Fundulidae</taxon>
        <taxon>Fundulus</taxon>
    </lineage>
</organism>
<feature type="region of interest" description="Disordered" evidence="1">
    <location>
        <begin position="439"/>
        <end position="487"/>
    </location>
</feature>
<dbReference type="InterPro" id="IPR058559">
    <property type="entry name" value="PRM_STIL"/>
</dbReference>
<evidence type="ECO:0000259" key="2">
    <source>
        <dbReference type="Pfam" id="PF15253"/>
    </source>
</evidence>
<feature type="compositionally biased region" description="Pro residues" evidence="1">
    <location>
        <begin position="801"/>
        <end position="810"/>
    </location>
</feature>
<sequence>MSYPVNLQALPGEVLQEVFTPENMRGRRSLSSLAQLTFPKSRSALWDGSPAGEKLRLQLCSHRNPRLVLLEKALRLAQRHARRCNKPRLQCFFLGSLSVNEDEEGITVTLDRFDPGRDQVGTADLVPSALLPGDVLVPCWFSPQSEADAVVQSEAELHQCFKALQQAVSGRQTLHLSQLLKVRGQVLCSQTSDAASFSLGWSAVCPGVGVDVQPVRAVPIIPTALLRSLTSVGRPAERAGRQRGFLTMDQTRKLVLLLESDPKASSLPLVGLWLSGVAHISNPQVWAWTLRFMFGAALQDRVLSEAGCFLLVVFASTHRTPQFFQCRQTQPGPSPGLDFQLLTATQSLTLYQVAPVDGRALRCELDPEDRGRQAEVFRAAQSSFNGTAPPAAGPSVSDQDSGVEDEDFSPRPSPSPHPPAPQVRRLQPSVPELSLLIDSSFSSNHSGGPASGSAHKAPPASPCCPGSASSSAPAAPPHLHSTPNPDLQQPCSCCSSHAYGCTSIYPSPAALPPATAAPHFHLQTPFGLRAAPPPSCSQRKASPPLASFHHYAPRQPSTPPPPSSHQQTAPPLSRHSAPLPPHPSAKRPATPPLPPASCHQQTPPLPPPSSLSSAPLQSSHKLTPPPSSRRSAPPFCSYKQTPPPSSLQPLSSHQPPAPPLPSFPPSSSHPSPPPPPPFLPSYPCSHAPPAPPWCGEPPSPHPSCPDPGSPPCGRRCCEKAGGGGLPSDAYQFLLHQDHLLRLLQAQVQMLLEAQGKLQSSGRQVETQTSKTTASVAVETGASLFWGQNPDPPFLQEERDPLPSPGSPPPSSSSGAASSHDPSAHRDQEVNATRQATPRPSSDMHR</sequence>
<dbReference type="STRING" id="8078.ENSFHEP00000022339"/>
<proteinExistence type="predicted"/>
<evidence type="ECO:0000259" key="3">
    <source>
        <dbReference type="Pfam" id="PF25775"/>
    </source>
</evidence>
<evidence type="ECO:0000313" key="4">
    <source>
        <dbReference type="Ensembl" id="ENSFHEP00000022339.1"/>
    </source>
</evidence>
<dbReference type="GO" id="GO:0005815">
    <property type="term" value="C:microtubule organizing center"/>
    <property type="evidence" value="ECO:0007669"/>
    <property type="project" value="TreeGrafter"/>
</dbReference>
<protein>
    <submittedName>
        <fullName evidence="4">STIL centriolar assembly protein</fullName>
    </submittedName>
</protein>
<reference evidence="4" key="1">
    <citation type="submission" date="2025-08" db="UniProtKB">
        <authorList>
            <consortium name="Ensembl"/>
        </authorList>
    </citation>
    <scope>IDENTIFICATION</scope>
</reference>
<name>A0A3Q2Q7S4_FUNHE</name>
<dbReference type="PANTHER" id="PTHR15128">
    <property type="entry name" value="TAL1 SCL INTERRUPTING LOCUS"/>
    <property type="match status" value="1"/>
</dbReference>
<feature type="compositionally biased region" description="Low complexity" evidence="1">
    <location>
        <begin position="811"/>
        <end position="820"/>
    </location>
</feature>